<dbReference type="EMBL" id="LAVV01003306">
    <property type="protein sequence ID" value="KNZ62237.1"/>
    <property type="molecule type" value="Genomic_DNA"/>
</dbReference>
<dbReference type="AlphaFoldDB" id="A0A0L6VNN9"/>
<proteinExistence type="predicted"/>
<feature type="region of interest" description="Disordered" evidence="1">
    <location>
        <begin position="1"/>
        <end position="67"/>
    </location>
</feature>
<comment type="caution">
    <text evidence="2">The sequence shown here is derived from an EMBL/GenBank/DDBJ whole genome shotgun (WGS) entry which is preliminary data.</text>
</comment>
<feature type="compositionally biased region" description="Polar residues" evidence="1">
    <location>
        <begin position="9"/>
        <end position="21"/>
    </location>
</feature>
<protein>
    <submittedName>
        <fullName evidence="2">AlphaK I8</fullName>
    </submittedName>
</protein>
<dbReference type="Proteomes" id="UP000037035">
    <property type="component" value="Unassembled WGS sequence"/>
</dbReference>
<evidence type="ECO:0000313" key="3">
    <source>
        <dbReference type="Proteomes" id="UP000037035"/>
    </source>
</evidence>
<reference evidence="2" key="1">
    <citation type="submission" date="2015-08" db="EMBL/GenBank/DDBJ databases">
        <title>Next Generation Sequencing and Analysis of the Genome of Puccinia sorghi L Schw, the Causal Agent of Maize Common Rust.</title>
        <authorList>
            <person name="Rochi L."/>
            <person name="Burguener G."/>
            <person name="Darino M."/>
            <person name="Turjanski A."/>
            <person name="Kreff E."/>
            <person name="Dieguez M.J."/>
            <person name="Sacco F."/>
        </authorList>
    </citation>
    <scope>NUCLEOTIDE SEQUENCE [LARGE SCALE GENOMIC DNA]</scope>
    <source>
        <strain evidence="2">RO10H11247</strain>
    </source>
</reference>
<feature type="region of interest" description="Disordered" evidence="1">
    <location>
        <begin position="79"/>
        <end position="105"/>
    </location>
</feature>
<organism evidence="2 3">
    <name type="scientific">Puccinia sorghi</name>
    <dbReference type="NCBI Taxonomy" id="27349"/>
    <lineage>
        <taxon>Eukaryota</taxon>
        <taxon>Fungi</taxon>
        <taxon>Dikarya</taxon>
        <taxon>Basidiomycota</taxon>
        <taxon>Pucciniomycotina</taxon>
        <taxon>Pucciniomycetes</taxon>
        <taxon>Pucciniales</taxon>
        <taxon>Pucciniaceae</taxon>
        <taxon>Puccinia</taxon>
    </lineage>
</organism>
<dbReference type="VEuPathDB" id="FungiDB:VP01_12977g1"/>
<evidence type="ECO:0000256" key="1">
    <source>
        <dbReference type="SAM" id="MobiDB-lite"/>
    </source>
</evidence>
<name>A0A0L6VNN9_9BASI</name>
<evidence type="ECO:0000313" key="2">
    <source>
        <dbReference type="EMBL" id="KNZ62237.1"/>
    </source>
</evidence>
<accession>A0A0L6VNN9</accession>
<sequence length="117" mass="12511">MGLDPDSDPSFSAAQSNSLNVIQPPPSQHFQPSDEASLTTPQAPTPSAPQASIPSTSEPPMSAGTKAHFQCIGKAKCHKNPLPAPYSKSKKYKPSTSSSNEKIIQPHHDQCWCSRTV</sequence>
<gene>
    <name evidence="2" type="ORF">VP01_12977g1</name>
</gene>
<keyword evidence="3" id="KW-1185">Reference proteome</keyword>